<dbReference type="GO" id="GO:0009055">
    <property type="term" value="F:electron transfer activity"/>
    <property type="evidence" value="ECO:0007669"/>
    <property type="project" value="InterPro"/>
</dbReference>
<keyword evidence="2" id="KW-1185">Reference proteome</keyword>
<dbReference type="Proteomes" id="UP000325255">
    <property type="component" value="Unassembled WGS sequence"/>
</dbReference>
<gene>
    <name evidence="1" type="ORF">F1189_26640</name>
</gene>
<proteinExistence type="predicted"/>
<dbReference type="InterPro" id="IPR002321">
    <property type="entry name" value="Cyt_c_II"/>
</dbReference>
<evidence type="ECO:0000313" key="1">
    <source>
        <dbReference type="EMBL" id="KAA5608915.1"/>
    </source>
</evidence>
<sequence>MSGLISIPRVSSKAEGGWMSPGRAAPGRIATVRPCRAISLRPCARQPWTPGPGGSRLIRGWRKELRTAFLAIGLAGLLGGTAVAQTVPLSPAAVVATRQAGFKLLGGSMNEMKRAVETSSDVKSFKQSAEGIVAWGRVLPGLFPVGTEANSKAKPAVWSDVAGFEKASAALVAAAEGLEKAAASGDSAAFAAALKATGETCGGCHRPFRQR</sequence>
<reference evidence="1 2" key="1">
    <citation type="submission" date="2019-09" db="EMBL/GenBank/DDBJ databases">
        <title>Genome sequence of Rhodovastum atsumiense, a diverse member of the Acetobacteraceae family of non-sulfur purple photosynthetic bacteria.</title>
        <authorList>
            <person name="Meyer T."/>
            <person name="Kyndt J."/>
        </authorList>
    </citation>
    <scope>NUCLEOTIDE SEQUENCE [LARGE SCALE GENOMIC DNA]</scope>
    <source>
        <strain evidence="1 2">DSM 21279</strain>
    </source>
</reference>
<dbReference type="EMBL" id="VWPK01000064">
    <property type="protein sequence ID" value="KAA5608915.1"/>
    <property type="molecule type" value="Genomic_DNA"/>
</dbReference>
<dbReference type="AlphaFoldDB" id="A0A5M6IMX4"/>
<protein>
    <submittedName>
        <fullName evidence="1">Cytochrome c</fullName>
    </submittedName>
</protein>
<dbReference type="PRINTS" id="PR00608">
    <property type="entry name" value="CYTCHROMECII"/>
</dbReference>
<dbReference type="InterPro" id="IPR010980">
    <property type="entry name" value="Cyt_c/b562"/>
</dbReference>
<accession>A0A5M6IMX4</accession>
<dbReference type="GO" id="GO:0022900">
    <property type="term" value="P:electron transport chain"/>
    <property type="evidence" value="ECO:0007669"/>
    <property type="project" value="InterPro"/>
</dbReference>
<dbReference type="GO" id="GO:0020037">
    <property type="term" value="F:heme binding"/>
    <property type="evidence" value="ECO:0007669"/>
    <property type="project" value="InterPro"/>
</dbReference>
<dbReference type="InterPro" id="IPR015984">
    <property type="entry name" value="Cyt_c_prime_subgr"/>
</dbReference>
<dbReference type="Gene3D" id="1.20.120.10">
    <property type="entry name" value="Cytochrome c/b562"/>
    <property type="match status" value="1"/>
</dbReference>
<dbReference type="GO" id="GO:0005506">
    <property type="term" value="F:iron ion binding"/>
    <property type="evidence" value="ECO:0007669"/>
    <property type="project" value="InterPro"/>
</dbReference>
<organism evidence="1 2">
    <name type="scientific">Rhodovastum atsumiense</name>
    <dbReference type="NCBI Taxonomy" id="504468"/>
    <lineage>
        <taxon>Bacteria</taxon>
        <taxon>Pseudomonadati</taxon>
        <taxon>Pseudomonadota</taxon>
        <taxon>Alphaproteobacteria</taxon>
        <taxon>Acetobacterales</taxon>
        <taxon>Acetobacteraceae</taxon>
        <taxon>Rhodovastum</taxon>
    </lineage>
</organism>
<dbReference type="OrthoDB" id="9811729at2"/>
<dbReference type="Pfam" id="PF01322">
    <property type="entry name" value="Cytochrom_C_2"/>
    <property type="match status" value="1"/>
</dbReference>
<name>A0A5M6IMX4_9PROT</name>
<comment type="caution">
    <text evidence="1">The sequence shown here is derived from an EMBL/GenBank/DDBJ whole genome shotgun (WGS) entry which is preliminary data.</text>
</comment>
<evidence type="ECO:0000313" key="2">
    <source>
        <dbReference type="Proteomes" id="UP000325255"/>
    </source>
</evidence>
<dbReference type="PROSITE" id="PS51009">
    <property type="entry name" value="CYTCII"/>
    <property type="match status" value="1"/>
</dbReference>
<dbReference type="SUPFAM" id="SSF47175">
    <property type="entry name" value="Cytochromes"/>
    <property type="match status" value="1"/>
</dbReference>